<keyword evidence="2" id="KW-1185">Reference proteome</keyword>
<name>A0AAW1GUN4_SAPOF</name>
<dbReference type="GO" id="GO:0003676">
    <property type="term" value="F:nucleic acid binding"/>
    <property type="evidence" value="ECO:0007669"/>
    <property type="project" value="InterPro"/>
</dbReference>
<dbReference type="PANTHER" id="PTHR47169">
    <property type="entry name" value="OS01G0541250 PROTEIN"/>
    <property type="match status" value="1"/>
</dbReference>
<evidence type="ECO:0000313" key="1">
    <source>
        <dbReference type="EMBL" id="KAK9668486.1"/>
    </source>
</evidence>
<comment type="caution">
    <text evidence="1">The sequence shown here is derived from an EMBL/GenBank/DDBJ whole genome shotgun (WGS) entry which is preliminary data.</text>
</comment>
<accession>A0AAW1GUN4</accession>
<evidence type="ECO:0000313" key="2">
    <source>
        <dbReference type="Proteomes" id="UP001443914"/>
    </source>
</evidence>
<dbReference type="Proteomes" id="UP001443914">
    <property type="component" value="Unassembled WGS sequence"/>
</dbReference>
<gene>
    <name evidence="1" type="ORF">RND81_13G063900</name>
</gene>
<dbReference type="EMBL" id="JBDFQZ010000013">
    <property type="protein sequence ID" value="KAK9668486.1"/>
    <property type="molecule type" value="Genomic_DNA"/>
</dbReference>
<sequence>HGKMKEIADRFQVCRKTITNIWKEVQKQREQGLFINMDSKLKGKKGNKKLVFDVEAFKEIDFNSRTTTRRLATAMSVTQTAVARWLSDGPIKSHTNAIKPGLSDANKVNRLIFCLSKLHFDDVCSTMKFNDQTNLVHIDEKWFYMTKSCQRYYVTDSEQTPYRCVQSKKFIPKIMFMCVVARPLYTANGDCIFDGKSGFFHLLHRCQQREIQRIDCAGTLKTKPIESINKAMIKDRIINVVLPAIKAKWSDCLSKQIVIQQDNAKPHISNSDPDFRAAATSDGFNIELQCQPPNSPDLKTGLKLPHMNKSKHARQGQLPNYLSADIELVKDSIGYVQSIGINKLVLTTFDQN</sequence>
<dbReference type="Gene3D" id="3.30.420.10">
    <property type="entry name" value="Ribonuclease H-like superfamily/Ribonuclease H"/>
    <property type="match status" value="1"/>
</dbReference>
<dbReference type="InterPro" id="IPR036397">
    <property type="entry name" value="RNaseH_sf"/>
</dbReference>
<proteinExistence type="predicted"/>
<evidence type="ECO:0008006" key="3">
    <source>
        <dbReference type="Google" id="ProtNLM"/>
    </source>
</evidence>
<dbReference type="AlphaFoldDB" id="A0AAW1GUN4"/>
<feature type="non-terminal residue" evidence="1">
    <location>
        <position position="1"/>
    </location>
</feature>
<organism evidence="1 2">
    <name type="scientific">Saponaria officinalis</name>
    <name type="common">Common soapwort</name>
    <name type="synonym">Lychnis saponaria</name>
    <dbReference type="NCBI Taxonomy" id="3572"/>
    <lineage>
        <taxon>Eukaryota</taxon>
        <taxon>Viridiplantae</taxon>
        <taxon>Streptophyta</taxon>
        <taxon>Embryophyta</taxon>
        <taxon>Tracheophyta</taxon>
        <taxon>Spermatophyta</taxon>
        <taxon>Magnoliopsida</taxon>
        <taxon>eudicotyledons</taxon>
        <taxon>Gunneridae</taxon>
        <taxon>Pentapetalae</taxon>
        <taxon>Caryophyllales</taxon>
        <taxon>Caryophyllaceae</taxon>
        <taxon>Caryophylleae</taxon>
        <taxon>Saponaria</taxon>
    </lineage>
</organism>
<protein>
    <recommendedName>
        <fullName evidence="3">Transposase</fullName>
    </recommendedName>
</protein>
<dbReference type="PANTHER" id="PTHR47169:SF2">
    <property type="entry name" value="OS01G0541250 PROTEIN"/>
    <property type="match status" value="1"/>
</dbReference>
<reference evidence="1" key="1">
    <citation type="submission" date="2024-03" db="EMBL/GenBank/DDBJ databases">
        <title>WGS assembly of Saponaria officinalis var. Norfolk2.</title>
        <authorList>
            <person name="Jenkins J."/>
            <person name="Shu S."/>
            <person name="Grimwood J."/>
            <person name="Barry K."/>
            <person name="Goodstein D."/>
            <person name="Schmutz J."/>
            <person name="Leebens-Mack J."/>
            <person name="Osbourn A."/>
        </authorList>
    </citation>
    <scope>NUCLEOTIDE SEQUENCE [LARGE SCALE GENOMIC DNA]</scope>
    <source>
        <strain evidence="1">JIC</strain>
    </source>
</reference>